<dbReference type="InterPro" id="IPR017972">
    <property type="entry name" value="Cyt_P450_CS"/>
</dbReference>
<comment type="similarity">
    <text evidence="1 2">Belongs to the cytochrome P450 family.</text>
</comment>
<reference evidence="3 4" key="1">
    <citation type="submission" date="2022-10" db="EMBL/GenBank/DDBJ databases">
        <title>The complete genomes of actinobacterial strains from the NBC collection.</title>
        <authorList>
            <person name="Joergensen T.S."/>
            <person name="Alvarez Arevalo M."/>
            <person name="Sterndorff E.B."/>
            <person name="Faurdal D."/>
            <person name="Vuksanovic O."/>
            <person name="Mourched A.-S."/>
            <person name="Charusanti P."/>
            <person name="Shaw S."/>
            <person name="Blin K."/>
            <person name="Weber T."/>
        </authorList>
    </citation>
    <scope>NUCLEOTIDE SEQUENCE [LARGE SCALE GENOMIC DNA]</scope>
    <source>
        <strain evidence="3 4">NBC_00156</strain>
    </source>
</reference>
<dbReference type="Gene3D" id="1.10.630.10">
    <property type="entry name" value="Cytochrome P450"/>
    <property type="match status" value="1"/>
</dbReference>
<keyword evidence="2" id="KW-0349">Heme</keyword>
<dbReference type="SUPFAM" id="SSF48264">
    <property type="entry name" value="Cytochrome P450"/>
    <property type="match status" value="1"/>
</dbReference>
<keyword evidence="2" id="KW-0479">Metal-binding</keyword>
<dbReference type="GeneID" id="97286014"/>
<evidence type="ECO:0000313" key="3">
    <source>
        <dbReference type="EMBL" id="WTQ85419.1"/>
    </source>
</evidence>
<dbReference type="PRINTS" id="PR00359">
    <property type="entry name" value="BP450"/>
</dbReference>
<dbReference type="InterPro" id="IPR036396">
    <property type="entry name" value="Cyt_P450_sf"/>
</dbReference>
<dbReference type="PANTHER" id="PTHR46696:SF1">
    <property type="entry name" value="CYTOCHROME P450 YJIB-RELATED"/>
    <property type="match status" value="1"/>
</dbReference>
<dbReference type="InterPro" id="IPR001128">
    <property type="entry name" value="Cyt_P450"/>
</dbReference>
<dbReference type="EMBL" id="CP108164">
    <property type="protein sequence ID" value="WTQ85419.1"/>
    <property type="molecule type" value="Genomic_DNA"/>
</dbReference>
<dbReference type="Pfam" id="PF00067">
    <property type="entry name" value="p450"/>
    <property type="match status" value="1"/>
</dbReference>
<dbReference type="CDD" id="cd11029">
    <property type="entry name" value="CYP107-like"/>
    <property type="match status" value="1"/>
</dbReference>
<dbReference type="PROSITE" id="PS00086">
    <property type="entry name" value="CYTOCHROME_P450"/>
    <property type="match status" value="1"/>
</dbReference>
<gene>
    <name evidence="3" type="ORF">OG350_36265</name>
</gene>
<dbReference type="InterPro" id="IPR002397">
    <property type="entry name" value="Cyt_P450_B"/>
</dbReference>
<organism evidence="3 4">
    <name type="scientific">Streptomyces achromogenes</name>
    <dbReference type="NCBI Taxonomy" id="67255"/>
    <lineage>
        <taxon>Bacteria</taxon>
        <taxon>Bacillati</taxon>
        <taxon>Actinomycetota</taxon>
        <taxon>Actinomycetes</taxon>
        <taxon>Kitasatosporales</taxon>
        <taxon>Streptomycetaceae</taxon>
        <taxon>Streptomyces</taxon>
    </lineage>
</organism>
<keyword evidence="4" id="KW-1185">Reference proteome</keyword>
<proteinExistence type="inferred from homology"/>
<evidence type="ECO:0000313" key="4">
    <source>
        <dbReference type="Proteomes" id="UP001622557"/>
    </source>
</evidence>
<protein>
    <submittedName>
        <fullName evidence="3">Cytochrome P450</fullName>
    </submittedName>
</protein>
<keyword evidence="2" id="KW-0560">Oxidoreductase</keyword>
<accession>A0ABZ1L1F6</accession>
<sequence>MTSLAQRCCPHLAGVPDNGHVLGPDFVQDPFPALDRLRSEGPVHLVTLPSGAERWLVTRYDDVIRALEDPRLSNELGRGLQQSLPPEPLPPRAQVSLRTTQLLGRAMANLDPPDHDRLRKLVVRGFSAKRVEGLRDRIQRSTDELFDALGDAPEFDLVETVANRLPIAVICELLGVPATDTGLFRTAASVVGGHIPDDETALRVVAALDEFDAYVRELIGARRLTPRADLISALVTAEADGERLTEDELVSMVGIVLFGGYEPSAQLIGNALVALLRHPGQLAAVRADFGLIPAVIEETMRYDGPVTPGLSRYALEDVEIGGTTIPKGSYVVVGTASANRDPAHWPDPATFDIGRSFTARSLGFGHGLHYCVGARLASLEVEIVLATALRRYPRLRLAVPATELERRPGSVRGLRAIPLRVD</sequence>
<dbReference type="Proteomes" id="UP001622557">
    <property type="component" value="Chromosome"/>
</dbReference>
<evidence type="ECO:0000256" key="2">
    <source>
        <dbReference type="RuleBase" id="RU000461"/>
    </source>
</evidence>
<dbReference type="RefSeq" id="WP_399558512.1">
    <property type="nucleotide sequence ID" value="NZ_CP108164.1"/>
</dbReference>
<name>A0ABZ1L1F6_STRAH</name>
<keyword evidence="2" id="KW-0408">Iron</keyword>
<evidence type="ECO:0000256" key="1">
    <source>
        <dbReference type="ARBA" id="ARBA00010617"/>
    </source>
</evidence>
<keyword evidence="2" id="KW-0503">Monooxygenase</keyword>
<dbReference type="PANTHER" id="PTHR46696">
    <property type="entry name" value="P450, PUTATIVE (EUROFUNG)-RELATED"/>
    <property type="match status" value="1"/>
</dbReference>